<evidence type="ECO:0000256" key="2">
    <source>
        <dbReference type="ARBA" id="ARBA00009085"/>
    </source>
</evidence>
<evidence type="ECO:0000256" key="4">
    <source>
        <dbReference type="ARBA" id="ARBA00022786"/>
    </source>
</evidence>
<keyword evidence="9" id="KW-0472">Membrane</keyword>
<feature type="transmembrane region" description="Helical" evidence="9">
    <location>
        <begin position="20"/>
        <end position="41"/>
    </location>
</feature>
<dbReference type="GO" id="GO:0005634">
    <property type="term" value="C:nucleus"/>
    <property type="evidence" value="ECO:0007669"/>
    <property type="project" value="TreeGrafter"/>
</dbReference>
<keyword evidence="6 7" id="KW-0788">Thiol protease</keyword>
<dbReference type="STRING" id="78915.A0A4P9XP41"/>
<evidence type="ECO:0000256" key="6">
    <source>
        <dbReference type="ARBA" id="ARBA00022807"/>
    </source>
</evidence>
<evidence type="ECO:0000256" key="5">
    <source>
        <dbReference type="ARBA" id="ARBA00022801"/>
    </source>
</evidence>
<dbReference type="InterPro" id="IPR028889">
    <property type="entry name" value="USP"/>
</dbReference>
<evidence type="ECO:0000256" key="7">
    <source>
        <dbReference type="RuleBase" id="RU366025"/>
    </source>
</evidence>
<evidence type="ECO:0000259" key="10">
    <source>
        <dbReference type="PROSITE" id="PS50235"/>
    </source>
</evidence>
<name>A0A4P9XP41_9FUNG</name>
<keyword evidence="3 7" id="KW-0645">Protease</keyword>
<dbReference type="InterPro" id="IPR050164">
    <property type="entry name" value="Peptidase_C19"/>
</dbReference>
<feature type="domain" description="USP" evidence="10">
    <location>
        <begin position="128"/>
        <end position="581"/>
    </location>
</feature>
<protein>
    <recommendedName>
        <fullName evidence="7">Ubiquitin carboxyl-terminal hydrolase</fullName>
        <ecNumber evidence="7">3.4.19.12</ecNumber>
    </recommendedName>
</protein>
<dbReference type="GO" id="GO:0006508">
    <property type="term" value="P:proteolysis"/>
    <property type="evidence" value="ECO:0007669"/>
    <property type="project" value="UniProtKB-KW"/>
</dbReference>
<proteinExistence type="inferred from homology"/>
<dbReference type="AlphaFoldDB" id="A0A4P9XP41"/>
<dbReference type="EMBL" id="KZ992779">
    <property type="protein sequence ID" value="RKP07020.1"/>
    <property type="molecule type" value="Genomic_DNA"/>
</dbReference>
<dbReference type="EC" id="3.4.19.12" evidence="7"/>
<keyword evidence="4 7" id="KW-0833">Ubl conjugation pathway</keyword>
<keyword evidence="5 7" id="KW-0378">Hydrolase</keyword>
<dbReference type="PROSITE" id="PS50235">
    <property type="entry name" value="USP_3"/>
    <property type="match status" value="1"/>
</dbReference>
<evidence type="ECO:0000256" key="3">
    <source>
        <dbReference type="ARBA" id="ARBA00022670"/>
    </source>
</evidence>
<keyword evidence="9" id="KW-0812">Transmembrane</keyword>
<dbReference type="PROSITE" id="PS00972">
    <property type="entry name" value="USP_1"/>
    <property type="match status" value="1"/>
</dbReference>
<dbReference type="PANTHER" id="PTHR24006">
    <property type="entry name" value="UBIQUITIN CARBOXYL-TERMINAL HYDROLASE"/>
    <property type="match status" value="1"/>
</dbReference>
<accession>A0A4P9XP41</accession>
<organism evidence="11 12">
    <name type="scientific">Thamnocephalis sphaerospora</name>
    <dbReference type="NCBI Taxonomy" id="78915"/>
    <lineage>
        <taxon>Eukaryota</taxon>
        <taxon>Fungi</taxon>
        <taxon>Fungi incertae sedis</taxon>
        <taxon>Zoopagomycota</taxon>
        <taxon>Zoopagomycotina</taxon>
        <taxon>Zoopagomycetes</taxon>
        <taxon>Zoopagales</taxon>
        <taxon>Sigmoideomycetaceae</taxon>
        <taxon>Thamnocephalis</taxon>
    </lineage>
</organism>
<dbReference type="CDD" id="cd02662">
    <property type="entry name" value="Peptidase_C19F"/>
    <property type="match status" value="1"/>
</dbReference>
<evidence type="ECO:0000256" key="1">
    <source>
        <dbReference type="ARBA" id="ARBA00000707"/>
    </source>
</evidence>
<dbReference type="InterPro" id="IPR038765">
    <property type="entry name" value="Papain-like_cys_pep_sf"/>
</dbReference>
<keyword evidence="9" id="KW-1133">Transmembrane helix</keyword>
<dbReference type="Proteomes" id="UP000271241">
    <property type="component" value="Unassembled WGS sequence"/>
</dbReference>
<dbReference type="PANTHER" id="PTHR24006:SF888">
    <property type="entry name" value="UBIQUITIN CARBOXYL-TERMINAL HYDROLASE 30"/>
    <property type="match status" value="1"/>
</dbReference>
<comment type="catalytic activity">
    <reaction evidence="1 7">
        <text>Thiol-dependent hydrolysis of ester, thioester, amide, peptide and isopeptide bonds formed by the C-terminal Gly of ubiquitin (a 76-residue protein attached to proteins as an intracellular targeting signal).</text>
        <dbReference type="EC" id="3.4.19.12"/>
    </reaction>
</comment>
<evidence type="ECO:0000313" key="11">
    <source>
        <dbReference type="EMBL" id="RKP07020.1"/>
    </source>
</evidence>
<dbReference type="GO" id="GO:0004843">
    <property type="term" value="F:cysteine-type deubiquitinase activity"/>
    <property type="evidence" value="ECO:0007669"/>
    <property type="project" value="UniProtKB-UniRule"/>
</dbReference>
<dbReference type="Pfam" id="PF00443">
    <property type="entry name" value="UCH"/>
    <property type="match status" value="1"/>
</dbReference>
<gene>
    <name evidence="11" type="ORF">THASP1DRAFT_31174</name>
</gene>
<feature type="non-terminal residue" evidence="11">
    <location>
        <position position="581"/>
    </location>
</feature>
<feature type="region of interest" description="Disordered" evidence="8">
    <location>
        <begin position="501"/>
        <end position="520"/>
    </location>
</feature>
<evidence type="ECO:0000256" key="8">
    <source>
        <dbReference type="SAM" id="MobiDB-lite"/>
    </source>
</evidence>
<sequence>MPAHHDWTSTLHELVAWLQLLGGALVLLSILMLPGMPSLLWPIRRLLHWLYALLRDNLSVGDGNHGDALTGRGTMWRWAMVPTRRLVAVLGTVDLWRLRDRLMDAWFWLADELYASFFGERARHAPIRGLVNTGNSCFLNSVLQSMAATPTVMRFLEDMAREHALLAGPADNGGRQRDTAHTLAVSMALLDTLTAINEPMGGPAAFRPRKLTQTLAQHRRVVNREQQDAQEFFQILSATLTREAALANERASVTSLLDVTLLRRLAHSALPPVVGAHDTRRRARQRNPFSGLLASRISCVDCGYTGPIRHFPFDNLSLSPPTQFSCSLSYCLEQYIKMETLDDFSCRRCSLEATAKKLSAKLQRPAVTGDAARTDKIQKKLVAVEKALRSDVEAELTGIRLARVISAKTTKQVMVAQPPPVLCLHISRSTFTAHGDLRKNTCWVRFPLRLNLASCCTDGQLNLRSCEPLSGRTADVNSSTGATWAPYGLAASALNEKSVYENDRRHGKAPATSVEGEHEHGSPPVWYRLRALVAHYGGHHYGHFVAYRRAAVAVTPSLQQDAGPSTAMLDCSDEASECWYR</sequence>
<keyword evidence="12" id="KW-1185">Reference proteome</keyword>
<dbReference type="PROSITE" id="PS00973">
    <property type="entry name" value="USP_2"/>
    <property type="match status" value="1"/>
</dbReference>
<dbReference type="GO" id="GO:0016579">
    <property type="term" value="P:protein deubiquitination"/>
    <property type="evidence" value="ECO:0007669"/>
    <property type="project" value="InterPro"/>
</dbReference>
<dbReference type="SUPFAM" id="SSF54001">
    <property type="entry name" value="Cysteine proteinases"/>
    <property type="match status" value="1"/>
</dbReference>
<reference evidence="12" key="1">
    <citation type="journal article" date="2018" name="Nat. Microbiol.">
        <title>Leveraging single-cell genomics to expand the fungal tree of life.</title>
        <authorList>
            <person name="Ahrendt S.R."/>
            <person name="Quandt C.A."/>
            <person name="Ciobanu D."/>
            <person name="Clum A."/>
            <person name="Salamov A."/>
            <person name="Andreopoulos B."/>
            <person name="Cheng J.F."/>
            <person name="Woyke T."/>
            <person name="Pelin A."/>
            <person name="Henrissat B."/>
            <person name="Reynolds N.K."/>
            <person name="Benny G.L."/>
            <person name="Smith M.E."/>
            <person name="James T.Y."/>
            <person name="Grigoriev I.V."/>
        </authorList>
    </citation>
    <scope>NUCLEOTIDE SEQUENCE [LARGE SCALE GENOMIC DNA]</scope>
    <source>
        <strain evidence="12">RSA 1356</strain>
    </source>
</reference>
<dbReference type="InterPro" id="IPR001394">
    <property type="entry name" value="Peptidase_C19_UCH"/>
</dbReference>
<evidence type="ECO:0000256" key="9">
    <source>
        <dbReference type="SAM" id="Phobius"/>
    </source>
</evidence>
<dbReference type="InterPro" id="IPR018200">
    <property type="entry name" value="USP_CS"/>
</dbReference>
<dbReference type="GO" id="GO:0005829">
    <property type="term" value="C:cytosol"/>
    <property type="evidence" value="ECO:0007669"/>
    <property type="project" value="TreeGrafter"/>
</dbReference>
<evidence type="ECO:0000313" key="12">
    <source>
        <dbReference type="Proteomes" id="UP000271241"/>
    </source>
</evidence>
<comment type="similarity">
    <text evidence="2 7">Belongs to the peptidase C19 family.</text>
</comment>
<dbReference type="OrthoDB" id="2020758at2759"/>
<dbReference type="Gene3D" id="3.90.70.10">
    <property type="entry name" value="Cysteine proteinases"/>
    <property type="match status" value="1"/>
</dbReference>